<dbReference type="Gene3D" id="3.30.40.10">
    <property type="entry name" value="Zinc/RING finger domain, C3HC4 (zinc finger)"/>
    <property type="match status" value="1"/>
</dbReference>
<name>E4XQG4_OIKDI</name>
<reference evidence="1 2" key="1">
    <citation type="journal article" date="2010" name="Science">
        <title>Plasticity of animal genome architecture unmasked by rapid evolution of a pelagic tunicate.</title>
        <authorList>
            <person name="Denoeud F."/>
            <person name="Henriet S."/>
            <person name="Mungpakdee S."/>
            <person name="Aury J.M."/>
            <person name="Da Silva C."/>
            <person name="Brinkmann H."/>
            <person name="Mikhaleva J."/>
            <person name="Olsen L.C."/>
            <person name="Jubin C."/>
            <person name="Canestro C."/>
            <person name="Bouquet J.M."/>
            <person name="Danks G."/>
            <person name="Poulain J."/>
            <person name="Campsteijn C."/>
            <person name="Adamski M."/>
            <person name="Cross I."/>
            <person name="Yadetie F."/>
            <person name="Muffato M."/>
            <person name="Louis A."/>
            <person name="Butcher S."/>
            <person name="Tsagkogeorga G."/>
            <person name="Konrad A."/>
            <person name="Singh S."/>
            <person name="Jensen M.F."/>
            <person name="Cong E.H."/>
            <person name="Eikeseth-Otteraa H."/>
            <person name="Noel B."/>
            <person name="Anthouard V."/>
            <person name="Porcel B.M."/>
            <person name="Kachouri-Lafond R."/>
            <person name="Nishino A."/>
            <person name="Ugolini M."/>
            <person name="Chourrout P."/>
            <person name="Nishida H."/>
            <person name="Aasland R."/>
            <person name="Huzurbazar S."/>
            <person name="Westhof E."/>
            <person name="Delsuc F."/>
            <person name="Lehrach H."/>
            <person name="Reinhardt R."/>
            <person name="Weissenbach J."/>
            <person name="Roy S.W."/>
            <person name="Artiguenave F."/>
            <person name="Postlethwait J.H."/>
            <person name="Manak J.R."/>
            <person name="Thompson E.M."/>
            <person name="Jaillon O."/>
            <person name="Du Pasquier L."/>
            <person name="Boudinot P."/>
            <person name="Liberles D.A."/>
            <person name="Volff J.N."/>
            <person name="Philippe H."/>
            <person name="Lenhard B."/>
            <person name="Roest Crollius H."/>
            <person name="Wincker P."/>
            <person name="Chourrout D."/>
        </authorList>
    </citation>
    <scope>NUCLEOTIDE SEQUENCE [LARGE SCALE GENOMIC DNA]</scope>
</reference>
<proteinExistence type="predicted"/>
<keyword evidence="2" id="KW-1185">Reference proteome</keyword>
<gene>
    <name evidence="1" type="ORF">GSOID_T00017917001</name>
</gene>
<dbReference type="EMBL" id="FN653105">
    <property type="protein sequence ID" value="CBY12050.1"/>
    <property type="molecule type" value="Genomic_DNA"/>
</dbReference>
<evidence type="ECO:0008006" key="3">
    <source>
        <dbReference type="Google" id="ProtNLM"/>
    </source>
</evidence>
<dbReference type="Proteomes" id="UP000001307">
    <property type="component" value="Unassembled WGS sequence"/>
</dbReference>
<dbReference type="OrthoDB" id="5600418at2759"/>
<dbReference type="SUPFAM" id="SSF57850">
    <property type="entry name" value="RING/U-box"/>
    <property type="match status" value="1"/>
</dbReference>
<protein>
    <recommendedName>
        <fullName evidence="3">RING-type domain-containing protein</fullName>
    </recommendedName>
</protein>
<accession>E4XQG4</accession>
<dbReference type="InParanoid" id="E4XQG4"/>
<sequence length="221" mass="25494">MSNSGSYDQIKEKIVKEIDAIIEKKEALVRSKQERISEKEEKIEIFEKGVKSGKNARKNLDLQIVEFSRQEADFDLQIGNLHAQIKIIENEKRGLQAVKLEREQELQKTDKMNLETVLILEKYKNDKALLQKDLEELITINDASIKALTIKKPEDEDDNTCPICLEGYNKTDHFRSCISLCFHQFGMSCLEKFLMHAVRLATETSKKGVIYIDFTDLSPIK</sequence>
<organism evidence="1 2">
    <name type="scientific">Oikopleura dioica</name>
    <name type="common">Tunicate</name>
    <dbReference type="NCBI Taxonomy" id="34765"/>
    <lineage>
        <taxon>Eukaryota</taxon>
        <taxon>Metazoa</taxon>
        <taxon>Chordata</taxon>
        <taxon>Tunicata</taxon>
        <taxon>Appendicularia</taxon>
        <taxon>Copelata</taxon>
        <taxon>Oikopleuridae</taxon>
        <taxon>Oikopleura</taxon>
    </lineage>
</organism>
<evidence type="ECO:0000313" key="2">
    <source>
        <dbReference type="Proteomes" id="UP000001307"/>
    </source>
</evidence>
<dbReference type="InterPro" id="IPR013083">
    <property type="entry name" value="Znf_RING/FYVE/PHD"/>
</dbReference>
<dbReference type="AlphaFoldDB" id="E4XQG4"/>
<evidence type="ECO:0000313" key="1">
    <source>
        <dbReference type="EMBL" id="CBY12050.1"/>
    </source>
</evidence>